<name>A0A1I2F7Y5_9BACL</name>
<accession>A0A1I2F7Y5</accession>
<dbReference type="AlphaFoldDB" id="A0A1I2F7Y5"/>
<evidence type="ECO:0000313" key="2">
    <source>
        <dbReference type="Proteomes" id="UP000183410"/>
    </source>
</evidence>
<keyword evidence="2" id="KW-1185">Reference proteome</keyword>
<protein>
    <submittedName>
        <fullName evidence="1">Uncharacterized protein</fullName>
    </submittedName>
</protein>
<sequence length="76" mass="8456">MSTYQLTSGKQTMSWGTCLDIEPFISNPAPESIKQQEDGRVDWNLASGVYRAKEIVRELNKLLMAVLVQLGEKAGL</sequence>
<dbReference type="EMBL" id="FONN01000011">
    <property type="protein sequence ID" value="SFF01255.1"/>
    <property type="molecule type" value="Genomic_DNA"/>
</dbReference>
<organism evidence="1 2">
    <name type="scientific">Paenibacillus algorifonticola</name>
    <dbReference type="NCBI Taxonomy" id="684063"/>
    <lineage>
        <taxon>Bacteria</taxon>
        <taxon>Bacillati</taxon>
        <taxon>Bacillota</taxon>
        <taxon>Bacilli</taxon>
        <taxon>Bacillales</taxon>
        <taxon>Paenibacillaceae</taxon>
        <taxon>Paenibacillus</taxon>
    </lineage>
</organism>
<reference evidence="2" key="1">
    <citation type="submission" date="2016-10" db="EMBL/GenBank/DDBJ databases">
        <authorList>
            <person name="Varghese N."/>
            <person name="Submissions S."/>
        </authorList>
    </citation>
    <scope>NUCLEOTIDE SEQUENCE [LARGE SCALE GENOMIC DNA]</scope>
    <source>
        <strain evidence="2">CGMCC 1.10223</strain>
    </source>
</reference>
<evidence type="ECO:0000313" key="1">
    <source>
        <dbReference type="EMBL" id="SFF01255.1"/>
    </source>
</evidence>
<gene>
    <name evidence="1" type="ORF">SAMN04487969_111104</name>
</gene>
<proteinExistence type="predicted"/>
<dbReference type="Proteomes" id="UP000183410">
    <property type="component" value="Unassembled WGS sequence"/>
</dbReference>